<dbReference type="Pfam" id="PF20463">
    <property type="entry name" value="PDH_C"/>
    <property type="match status" value="1"/>
</dbReference>
<dbReference type="SUPFAM" id="SSF48179">
    <property type="entry name" value="6-phosphogluconate dehydrogenase C-terminal domain-like"/>
    <property type="match status" value="1"/>
</dbReference>
<comment type="similarity">
    <text evidence="1">Belongs to the prephenate/arogenate dehydrogenase family.</text>
</comment>
<dbReference type="InterPro" id="IPR046825">
    <property type="entry name" value="PDH_C"/>
</dbReference>
<dbReference type="InterPro" id="IPR036291">
    <property type="entry name" value="NAD(P)-bd_dom_sf"/>
</dbReference>
<dbReference type="AlphaFoldDB" id="A0A9D2JMJ6"/>
<dbReference type="EMBL" id="DXBJ01000002">
    <property type="protein sequence ID" value="HIZ57000.1"/>
    <property type="molecule type" value="Genomic_DNA"/>
</dbReference>
<reference evidence="5" key="2">
    <citation type="submission" date="2021-04" db="EMBL/GenBank/DDBJ databases">
        <authorList>
            <person name="Gilroy R."/>
        </authorList>
    </citation>
    <scope>NUCLEOTIDE SEQUENCE</scope>
    <source>
        <strain evidence="5">ChiBcec16-3735</strain>
    </source>
</reference>
<evidence type="ECO:0000313" key="5">
    <source>
        <dbReference type="EMBL" id="HIZ57000.1"/>
    </source>
</evidence>
<dbReference type="GO" id="GO:0008977">
    <property type="term" value="F:prephenate dehydrogenase (NAD+) activity"/>
    <property type="evidence" value="ECO:0007669"/>
    <property type="project" value="InterPro"/>
</dbReference>
<dbReference type="Gene3D" id="3.40.50.720">
    <property type="entry name" value="NAD(P)-binding Rossmann-like Domain"/>
    <property type="match status" value="1"/>
</dbReference>
<comment type="caution">
    <text evidence="5">The sequence shown here is derived from an EMBL/GenBank/DDBJ whole genome shotgun (WGS) entry which is preliminary data.</text>
</comment>
<gene>
    <name evidence="5" type="ORF">H9725_00175</name>
</gene>
<keyword evidence="2" id="KW-0560">Oxidoreductase</keyword>
<dbReference type="Gene3D" id="1.10.3660.10">
    <property type="entry name" value="6-phosphogluconate dehydrogenase C-terminal like domain"/>
    <property type="match status" value="1"/>
</dbReference>
<dbReference type="SUPFAM" id="SSF51735">
    <property type="entry name" value="NAD(P)-binding Rossmann-fold domains"/>
    <property type="match status" value="1"/>
</dbReference>
<dbReference type="GO" id="GO:0070403">
    <property type="term" value="F:NAD+ binding"/>
    <property type="evidence" value="ECO:0007669"/>
    <property type="project" value="InterPro"/>
</dbReference>
<dbReference type="GO" id="GO:0004665">
    <property type="term" value="F:prephenate dehydrogenase (NADP+) activity"/>
    <property type="evidence" value="ECO:0007669"/>
    <property type="project" value="InterPro"/>
</dbReference>
<reference evidence="5" key="1">
    <citation type="journal article" date="2021" name="PeerJ">
        <title>Extensive microbial diversity within the chicken gut microbiome revealed by metagenomics and culture.</title>
        <authorList>
            <person name="Gilroy R."/>
            <person name="Ravi A."/>
            <person name="Getino M."/>
            <person name="Pursley I."/>
            <person name="Horton D.L."/>
            <person name="Alikhan N.F."/>
            <person name="Baker D."/>
            <person name="Gharbi K."/>
            <person name="Hall N."/>
            <person name="Watson M."/>
            <person name="Adriaenssens E.M."/>
            <person name="Foster-Nyarko E."/>
            <person name="Jarju S."/>
            <person name="Secka A."/>
            <person name="Antonio M."/>
            <person name="Oren A."/>
            <person name="Chaudhuri R.R."/>
            <person name="La Ragione R."/>
            <person name="Hildebrand F."/>
            <person name="Pallen M.J."/>
        </authorList>
    </citation>
    <scope>NUCLEOTIDE SEQUENCE</scope>
    <source>
        <strain evidence="5">ChiBcec16-3735</strain>
    </source>
</reference>
<name>A0A9D2JMJ6_9FIRM</name>
<proteinExistence type="inferred from homology"/>
<evidence type="ECO:0000256" key="3">
    <source>
        <dbReference type="ARBA" id="ARBA00029440"/>
    </source>
</evidence>
<sequence>MLDKSKRYLIVGLGLLGGKYALELTRAGFTVDGINRSETHLQYALDHGYIRSGKTRDFEDLIQGADHIIFGLYPTTLLAWFRQYGHLLKPGCIFTDVSGVKTGLVEPIQQMCPPGVEFIASHPMAGRETSSVEHAAEVNFAPANFIITPTTQNTPRAIVWITELAEVLGFEHISTLTPAEHDRMIGYVSQLCHAIAVSLMCANDNSALCEYTGDSFRDLTRIARINETMWSELFLWNRENLIAEIDQFDEALGQLRQALASGDRAGLEEMFRLSTRRRAAFDKKQPD</sequence>
<dbReference type="PROSITE" id="PS51176">
    <property type="entry name" value="PDH_ADH"/>
    <property type="match status" value="1"/>
</dbReference>
<dbReference type="Proteomes" id="UP000824065">
    <property type="component" value="Unassembled WGS sequence"/>
</dbReference>
<dbReference type="Pfam" id="PF02153">
    <property type="entry name" value="PDH_N"/>
    <property type="match status" value="1"/>
</dbReference>
<evidence type="ECO:0000256" key="2">
    <source>
        <dbReference type="ARBA" id="ARBA00023002"/>
    </source>
</evidence>
<dbReference type="InterPro" id="IPR046826">
    <property type="entry name" value="PDH_N"/>
</dbReference>
<comment type="pathway">
    <text evidence="3">Amino-acid biosynthesis.</text>
</comment>
<dbReference type="GO" id="GO:0006571">
    <property type="term" value="P:tyrosine biosynthetic process"/>
    <property type="evidence" value="ECO:0007669"/>
    <property type="project" value="InterPro"/>
</dbReference>
<evidence type="ECO:0000259" key="4">
    <source>
        <dbReference type="PROSITE" id="PS51176"/>
    </source>
</evidence>
<evidence type="ECO:0000256" key="1">
    <source>
        <dbReference type="ARBA" id="ARBA00007964"/>
    </source>
</evidence>
<dbReference type="InterPro" id="IPR003099">
    <property type="entry name" value="Prephen_DH"/>
</dbReference>
<dbReference type="PANTHER" id="PTHR21363">
    <property type="entry name" value="PREPHENATE DEHYDROGENASE"/>
    <property type="match status" value="1"/>
</dbReference>
<dbReference type="InterPro" id="IPR050812">
    <property type="entry name" value="Preph/Arog_dehydrog"/>
</dbReference>
<dbReference type="InterPro" id="IPR008927">
    <property type="entry name" value="6-PGluconate_DH-like_C_sf"/>
</dbReference>
<accession>A0A9D2JMJ6</accession>
<dbReference type="PANTHER" id="PTHR21363:SF0">
    <property type="entry name" value="PREPHENATE DEHYDROGENASE [NADP(+)]"/>
    <property type="match status" value="1"/>
</dbReference>
<evidence type="ECO:0000313" key="6">
    <source>
        <dbReference type="Proteomes" id="UP000824065"/>
    </source>
</evidence>
<organism evidence="5 6">
    <name type="scientific">Candidatus Faecalibacterium gallistercoris</name>
    <dbReference type="NCBI Taxonomy" id="2838579"/>
    <lineage>
        <taxon>Bacteria</taxon>
        <taxon>Bacillati</taxon>
        <taxon>Bacillota</taxon>
        <taxon>Clostridia</taxon>
        <taxon>Eubacteriales</taxon>
        <taxon>Oscillospiraceae</taxon>
        <taxon>Faecalibacterium</taxon>
    </lineage>
</organism>
<feature type="domain" description="Prephenate/arogenate dehydrogenase" evidence="4">
    <location>
        <begin position="6"/>
        <end position="287"/>
    </location>
</feature>
<protein>
    <submittedName>
        <fullName evidence="5">Prephenate dehydrogenase</fullName>
    </submittedName>
</protein>